<reference evidence="4" key="1">
    <citation type="journal article" date="2019" name="Int. J. Syst. Evol. Microbiol.">
        <title>The Global Catalogue of Microorganisms (GCM) 10K type strain sequencing project: providing services to taxonomists for standard genome sequencing and annotation.</title>
        <authorList>
            <consortium name="The Broad Institute Genomics Platform"/>
            <consortium name="The Broad Institute Genome Sequencing Center for Infectious Disease"/>
            <person name="Wu L."/>
            <person name="Ma J."/>
        </authorList>
    </citation>
    <scope>NUCLEOTIDE SEQUENCE [LARGE SCALE GENOMIC DNA]</scope>
    <source>
        <strain evidence="4">JCM 12125</strain>
    </source>
</reference>
<protein>
    <submittedName>
        <fullName evidence="3">Glutathione S-transferase family protein</fullName>
    </submittedName>
</protein>
<dbReference type="SFLD" id="SFLDS00019">
    <property type="entry name" value="Glutathione_Transferase_(cytos"/>
    <property type="match status" value="1"/>
</dbReference>
<evidence type="ECO:0000259" key="1">
    <source>
        <dbReference type="PROSITE" id="PS50404"/>
    </source>
</evidence>
<proteinExistence type="predicted"/>
<evidence type="ECO:0000313" key="3">
    <source>
        <dbReference type="EMBL" id="MFC5345174.1"/>
    </source>
</evidence>
<dbReference type="Gene3D" id="1.20.1050.10">
    <property type="match status" value="1"/>
</dbReference>
<accession>A0ABW0FVP2</accession>
<dbReference type="SUPFAM" id="SSF52833">
    <property type="entry name" value="Thioredoxin-like"/>
    <property type="match status" value="1"/>
</dbReference>
<dbReference type="PROSITE" id="PS50404">
    <property type="entry name" value="GST_NTER"/>
    <property type="match status" value="1"/>
</dbReference>
<dbReference type="Gene3D" id="3.40.30.10">
    <property type="entry name" value="Glutaredoxin"/>
    <property type="match status" value="1"/>
</dbReference>
<dbReference type="InterPro" id="IPR050983">
    <property type="entry name" value="GST_Omega/HSP26"/>
</dbReference>
<dbReference type="Pfam" id="PF13410">
    <property type="entry name" value="GST_C_2"/>
    <property type="match status" value="1"/>
</dbReference>
<dbReference type="Proteomes" id="UP001596152">
    <property type="component" value="Unassembled WGS sequence"/>
</dbReference>
<comment type="caution">
    <text evidence="3">The sequence shown here is derived from an EMBL/GenBank/DDBJ whole genome shotgun (WGS) entry which is preliminary data.</text>
</comment>
<dbReference type="Pfam" id="PF13417">
    <property type="entry name" value="GST_N_3"/>
    <property type="match status" value="1"/>
</dbReference>
<dbReference type="InterPro" id="IPR040079">
    <property type="entry name" value="Glutathione_S-Trfase"/>
</dbReference>
<dbReference type="RefSeq" id="WP_374036209.1">
    <property type="nucleotide sequence ID" value="NZ_CP169082.1"/>
</dbReference>
<keyword evidence="4" id="KW-1185">Reference proteome</keyword>
<name>A0ABW0FVP2_9CAUL</name>
<dbReference type="InterPro" id="IPR036249">
    <property type="entry name" value="Thioredoxin-like_sf"/>
</dbReference>
<dbReference type="InterPro" id="IPR036282">
    <property type="entry name" value="Glutathione-S-Trfase_C_sf"/>
</dbReference>
<evidence type="ECO:0000259" key="2">
    <source>
        <dbReference type="PROSITE" id="PS50405"/>
    </source>
</evidence>
<feature type="domain" description="GST C-terminal" evidence="2">
    <location>
        <begin position="84"/>
        <end position="208"/>
    </location>
</feature>
<dbReference type="PANTHER" id="PTHR43968:SF6">
    <property type="entry name" value="GLUTATHIONE S-TRANSFERASE OMEGA"/>
    <property type="match status" value="1"/>
</dbReference>
<sequence>MTDLILYSHPFSSYCQKAIVAFYEKDLPFTQRMLEDEGAMAELKAVWPFGQFPILKEGERRFAEASIIIERLDQISPATPMIPTDPDLALEARFMDRVFDNHVQANQQRIIYNALRPEGQRDPLIDQEARAKLETAFAWLNDLMAERTWAAGEVFTLADCGAAPGLLYAHWTHAIPKDLVHLWAYRRRLLARPSYARALDEARPYRNYFPLGAPDEP</sequence>
<dbReference type="InterPro" id="IPR010987">
    <property type="entry name" value="Glutathione-S-Trfase_C-like"/>
</dbReference>
<feature type="domain" description="GST N-terminal" evidence="1">
    <location>
        <begin position="2"/>
        <end position="80"/>
    </location>
</feature>
<dbReference type="PROSITE" id="PS50405">
    <property type="entry name" value="GST_CTER"/>
    <property type="match status" value="1"/>
</dbReference>
<organism evidence="3 4">
    <name type="scientific">Brevundimonas staleyi</name>
    <dbReference type="NCBI Taxonomy" id="74326"/>
    <lineage>
        <taxon>Bacteria</taxon>
        <taxon>Pseudomonadati</taxon>
        <taxon>Pseudomonadota</taxon>
        <taxon>Alphaproteobacteria</taxon>
        <taxon>Caulobacterales</taxon>
        <taxon>Caulobacteraceae</taxon>
        <taxon>Brevundimonas</taxon>
    </lineage>
</organism>
<dbReference type="SUPFAM" id="SSF47616">
    <property type="entry name" value="GST C-terminal domain-like"/>
    <property type="match status" value="1"/>
</dbReference>
<dbReference type="EMBL" id="JBHSLF010000041">
    <property type="protein sequence ID" value="MFC5345174.1"/>
    <property type="molecule type" value="Genomic_DNA"/>
</dbReference>
<dbReference type="InterPro" id="IPR004045">
    <property type="entry name" value="Glutathione_S-Trfase_N"/>
</dbReference>
<dbReference type="CDD" id="cd00570">
    <property type="entry name" value="GST_N_family"/>
    <property type="match status" value="1"/>
</dbReference>
<evidence type="ECO:0000313" key="4">
    <source>
        <dbReference type="Proteomes" id="UP001596152"/>
    </source>
</evidence>
<dbReference type="PANTHER" id="PTHR43968">
    <property type="match status" value="1"/>
</dbReference>
<gene>
    <name evidence="3" type="ORF">ACFPIE_14740</name>
</gene>